<dbReference type="GO" id="GO:0003677">
    <property type="term" value="F:DNA binding"/>
    <property type="evidence" value="ECO:0007669"/>
    <property type="project" value="UniProtKB-KW"/>
</dbReference>
<dbReference type="Gene3D" id="2.60.120.10">
    <property type="entry name" value="Jelly Rolls"/>
    <property type="match status" value="1"/>
</dbReference>
<dbReference type="STRING" id="1817760.A2151_04075"/>
<dbReference type="InterPro" id="IPR050397">
    <property type="entry name" value="Env_Response_Regulators"/>
</dbReference>
<dbReference type="Pfam" id="PF00027">
    <property type="entry name" value="cNMP_binding"/>
    <property type="match status" value="1"/>
</dbReference>
<dbReference type="SUPFAM" id="SSF51206">
    <property type="entry name" value="cAMP-binding domain-like"/>
    <property type="match status" value="1"/>
</dbReference>
<dbReference type="InterPro" id="IPR014710">
    <property type="entry name" value="RmlC-like_jellyroll"/>
</dbReference>
<keyword evidence="1" id="KW-0805">Transcription regulation</keyword>
<accession>A0A1F6TTB4</accession>
<proteinExistence type="predicted"/>
<dbReference type="EMBL" id="MFSU01000029">
    <property type="protein sequence ID" value="OGI48378.1"/>
    <property type="molecule type" value="Genomic_DNA"/>
</dbReference>
<evidence type="ECO:0000259" key="4">
    <source>
        <dbReference type="PROSITE" id="PS50042"/>
    </source>
</evidence>
<evidence type="ECO:0000313" key="7">
    <source>
        <dbReference type="Proteomes" id="UP000178885"/>
    </source>
</evidence>
<dbReference type="GO" id="GO:0003700">
    <property type="term" value="F:DNA-binding transcription factor activity"/>
    <property type="evidence" value="ECO:0007669"/>
    <property type="project" value="TreeGrafter"/>
</dbReference>
<feature type="domain" description="Cyclic nucleotide-binding" evidence="4">
    <location>
        <begin position="15"/>
        <end position="137"/>
    </location>
</feature>
<dbReference type="Proteomes" id="UP000178885">
    <property type="component" value="Unassembled WGS sequence"/>
</dbReference>
<evidence type="ECO:0000256" key="3">
    <source>
        <dbReference type="ARBA" id="ARBA00023163"/>
    </source>
</evidence>
<sequence>MSPAEPPDWLNRFPPLRAISDPAWRRIAERLSVMRIEPGTSVFRVGDPCRNYLLVSEGAVRVQTVSESGREIVLYRVGSGETCVLTTSCLFAGEPYPAEGVTETAVQAVAMPKGLFDEAVAASPGFRQFVFGSLGERLSRLMALVQEVAFGRIDARLAQRLLLLASADGAVAATHQQLATELGTAREVVSRLLKDFERRAWVRLARGRIEIADRAALERLTVT</sequence>
<dbReference type="Pfam" id="PF13545">
    <property type="entry name" value="HTH_Crp_2"/>
    <property type="match status" value="1"/>
</dbReference>
<dbReference type="SMART" id="SM00100">
    <property type="entry name" value="cNMP"/>
    <property type="match status" value="1"/>
</dbReference>
<keyword evidence="3" id="KW-0804">Transcription</keyword>
<evidence type="ECO:0000256" key="2">
    <source>
        <dbReference type="ARBA" id="ARBA00023125"/>
    </source>
</evidence>
<feature type="domain" description="HTH crp-type" evidence="5">
    <location>
        <begin position="151"/>
        <end position="215"/>
    </location>
</feature>
<dbReference type="PROSITE" id="PS51063">
    <property type="entry name" value="HTH_CRP_2"/>
    <property type="match status" value="1"/>
</dbReference>
<dbReference type="InterPro" id="IPR000595">
    <property type="entry name" value="cNMP-bd_dom"/>
</dbReference>
<organism evidence="6 7">
    <name type="scientific">Candidatus Muproteobacteria bacterium RBG_16_65_34</name>
    <dbReference type="NCBI Taxonomy" id="1817760"/>
    <lineage>
        <taxon>Bacteria</taxon>
        <taxon>Pseudomonadati</taxon>
        <taxon>Pseudomonadota</taxon>
        <taxon>Candidatus Muproteobacteria</taxon>
    </lineage>
</organism>
<dbReference type="CDD" id="cd00038">
    <property type="entry name" value="CAP_ED"/>
    <property type="match status" value="1"/>
</dbReference>
<dbReference type="AlphaFoldDB" id="A0A1F6TTB4"/>
<dbReference type="PROSITE" id="PS50042">
    <property type="entry name" value="CNMP_BINDING_3"/>
    <property type="match status" value="1"/>
</dbReference>
<gene>
    <name evidence="6" type="ORF">A2151_04075</name>
</gene>
<evidence type="ECO:0000259" key="5">
    <source>
        <dbReference type="PROSITE" id="PS51063"/>
    </source>
</evidence>
<evidence type="ECO:0000256" key="1">
    <source>
        <dbReference type="ARBA" id="ARBA00023015"/>
    </source>
</evidence>
<evidence type="ECO:0000313" key="6">
    <source>
        <dbReference type="EMBL" id="OGI48378.1"/>
    </source>
</evidence>
<reference evidence="6 7" key="1">
    <citation type="journal article" date="2016" name="Nat. Commun.">
        <title>Thousands of microbial genomes shed light on interconnected biogeochemical processes in an aquifer system.</title>
        <authorList>
            <person name="Anantharaman K."/>
            <person name="Brown C.T."/>
            <person name="Hug L.A."/>
            <person name="Sharon I."/>
            <person name="Castelle C.J."/>
            <person name="Probst A.J."/>
            <person name="Thomas B.C."/>
            <person name="Singh A."/>
            <person name="Wilkins M.J."/>
            <person name="Karaoz U."/>
            <person name="Brodie E.L."/>
            <person name="Williams K.H."/>
            <person name="Hubbard S.S."/>
            <person name="Banfield J.F."/>
        </authorList>
    </citation>
    <scope>NUCLEOTIDE SEQUENCE [LARGE SCALE GENOMIC DNA]</scope>
</reference>
<dbReference type="Gene3D" id="1.10.10.10">
    <property type="entry name" value="Winged helix-like DNA-binding domain superfamily/Winged helix DNA-binding domain"/>
    <property type="match status" value="1"/>
</dbReference>
<dbReference type="InterPro" id="IPR036388">
    <property type="entry name" value="WH-like_DNA-bd_sf"/>
</dbReference>
<dbReference type="InterPro" id="IPR036390">
    <property type="entry name" value="WH_DNA-bd_sf"/>
</dbReference>
<dbReference type="PANTHER" id="PTHR24567">
    <property type="entry name" value="CRP FAMILY TRANSCRIPTIONAL REGULATORY PROTEIN"/>
    <property type="match status" value="1"/>
</dbReference>
<dbReference type="InterPro" id="IPR012318">
    <property type="entry name" value="HTH_CRP"/>
</dbReference>
<dbReference type="GO" id="GO:0005829">
    <property type="term" value="C:cytosol"/>
    <property type="evidence" value="ECO:0007669"/>
    <property type="project" value="TreeGrafter"/>
</dbReference>
<name>A0A1F6TTB4_9PROT</name>
<dbReference type="InterPro" id="IPR018490">
    <property type="entry name" value="cNMP-bd_dom_sf"/>
</dbReference>
<dbReference type="PANTHER" id="PTHR24567:SF74">
    <property type="entry name" value="HTH-TYPE TRANSCRIPTIONAL REGULATOR ARCR"/>
    <property type="match status" value="1"/>
</dbReference>
<dbReference type="SUPFAM" id="SSF46785">
    <property type="entry name" value="Winged helix' DNA-binding domain"/>
    <property type="match status" value="1"/>
</dbReference>
<dbReference type="SMART" id="SM00419">
    <property type="entry name" value="HTH_CRP"/>
    <property type="match status" value="1"/>
</dbReference>
<protein>
    <submittedName>
        <fullName evidence="6">Crp/Fnr family transcriptional regulator</fullName>
    </submittedName>
</protein>
<comment type="caution">
    <text evidence="6">The sequence shown here is derived from an EMBL/GenBank/DDBJ whole genome shotgun (WGS) entry which is preliminary data.</text>
</comment>
<keyword evidence="2" id="KW-0238">DNA-binding</keyword>